<dbReference type="EMBL" id="CAMXCT020003112">
    <property type="protein sequence ID" value="CAL1155885.1"/>
    <property type="molecule type" value="Genomic_DNA"/>
</dbReference>
<evidence type="ECO:0000313" key="5">
    <source>
        <dbReference type="Proteomes" id="UP001152797"/>
    </source>
</evidence>
<feature type="coiled-coil region" evidence="1">
    <location>
        <begin position="114"/>
        <end position="158"/>
    </location>
</feature>
<accession>A0A9P1D3C0</accession>
<evidence type="ECO:0000313" key="4">
    <source>
        <dbReference type="EMBL" id="CAL4789822.1"/>
    </source>
</evidence>
<evidence type="ECO:0000313" key="3">
    <source>
        <dbReference type="EMBL" id="CAI4002510.1"/>
    </source>
</evidence>
<dbReference type="EMBL" id="CAMXCT030003112">
    <property type="protein sequence ID" value="CAL4789822.1"/>
    <property type="molecule type" value="Genomic_DNA"/>
</dbReference>
<sequence>MAGGAAVEKQVLFVSATVLDEPPGVEILLGEYREIGKNHGKPVFRRKRNEDQPDIYIYFWDKRDGPEFTGWWFGEAVGTSHVWSRCELPTASIPAPVPSPPAQGWRIPWDGAVKADLRIRRAKAEVKEERLSKDELPLEQQEEKLLVCMDQVAFAEAESTEVLDSAVAMLEGEVTQDAAEAVVELVQTQLEVLMQAHRFVAAEIIMARKEAPKVLTRLQKLTPRVRAVQGGLAQVLKEAKTYLAPQAWHGRKEAPSGLMESELTPVTNICGKGFQPCEPVTLPCCGIVIFCKSCMETICLGDGRGRCPTCNQHLRVDSVGVLSVEHREADAAPELASAENHAGTASEGASAENDAGTAPDGAPAENDAGTAPEGAPAENDAGTAPDGAPAENDDGAGVLSISENRQQCLMCCQMHIIVGQGMCEACNLGRRFCFRYECARCHRIQEIPHPMWRYQKGPNDYGTASWACHEGCDAFTHWRIIPEDVSQVPATECPESWGHSECPAENC</sequence>
<name>A0A9P1D3C0_9DINO</name>
<comment type="caution">
    <text evidence="3">The sequence shown here is derived from an EMBL/GenBank/DDBJ whole genome shotgun (WGS) entry which is preliminary data.</text>
</comment>
<dbReference type="EMBL" id="CAMXCT010003112">
    <property type="protein sequence ID" value="CAI4002510.1"/>
    <property type="molecule type" value="Genomic_DNA"/>
</dbReference>
<feature type="region of interest" description="Disordered" evidence="2">
    <location>
        <begin position="331"/>
        <end position="396"/>
    </location>
</feature>
<evidence type="ECO:0000256" key="2">
    <source>
        <dbReference type="SAM" id="MobiDB-lite"/>
    </source>
</evidence>
<evidence type="ECO:0000256" key="1">
    <source>
        <dbReference type="SAM" id="Coils"/>
    </source>
</evidence>
<dbReference type="InterPro" id="IPR013083">
    <property type="entry name" value="Znf_RING/FYVE/PHD"/>
</dbReference>
<gene>
    <name evidence="3" type="ORF">C1SCF055_LOCUS28457</name>
</gene>
<protein>
    <submittedName>
        <fullName evidence="3">Uncharacterized protein</fullName>
    </submittedName>
</protein>
<dbReference type="Proteomes" id="UP001152797">
    <property type="component" value="Unassembled WGS sequence"/>
</dbReference>
<dbReference type="AlphaFoldDB" id="A0A9P1D3C0"/>
<dbReference type="OrthoDB" id="42146at2759"/>
<proteinExistence type="predicted"/>
<keyword evidence="1" id="KW-0175">Coiled coil</keyword>
<dbReference type="SUPFAM" id="SSF57850">
    <property type="entry name" value="RING/U-box"/>
    <property type="match status" value="1"/>
</dbReference>
<reference evidence="4 5" key="2">
    <citation type="submission" date="2024-05" db="EMBL/GenBank/DDBJ databases">
        <authorList>
            <person name="Chen Y."/>
            <person name="Shah S."/>
            <person name="Dougan E. K."/>
            <person name="Thang M."/>
            <person name="Chan C."/>
        </authorList>
    </citation>
    <scope>NUCLEOTIDE SEQUENCE [LARGE SCALE GENOMIC DNA]</scope>
</reference>
<keyword evidence="5" id="KW-1185">Reference proteome</keyword>
<organism evidence="3">
    <name type="scientific">Cladocopium goreaui</name>
    <dbReference type="NCBI Taxonomy" id="2562237"/>
    <lineage>
        <taxon>Eukaryota</taxon>
        <taxon>Sar</taxon>
        <taxon>Alveolata</taxon>
        <taxon>Dinophyceae</taxon>
        <taxon>Suessiales</taxon>
        <taxon>Symbiodiniaceae</taxon>
        <taxon>Cladocopium</taxon>
    </lineage>
</organism>
<dbReference type="Gene3D" id="3.30.40.10">
    <property type="entry name" value="Zinc/RING finger domain, C3HC4 (zinc finger)"/>
    <property type="match status" value="1"/>
</dbReference>
<reference evidence="3" key="1">
    <citation type="submission" date="2022-10" db="EMBL/GenBank/DDBJ databases">
        <authorList>
            <person name="Chen Y."/>
            <person name="Dougan E. K."/>
            <person name="Chan C."/>
            <person name="Rhodes N."/>
            <person name="Thang M."/>
        </authorList>
    </citation>
    <scope>NUCLEOTIDE SEQUENCE</scope>
</reference>